<dbReference type="PANTHER" id="PTHR23517:SF13">
    <property type="entry name" value="MAJOR FACILITATOR SUPERFAMILY MFS_1"/>
    <property type="match status" value="1"/>
</dbReference>
<evidence type="ECO:0000256" key="5">
    <source>
        <dbReference type="ARBA" id="ARBA00022989"/>
    </source>
</evidence>
<feature type="transmembrane region" description="Helical" evidence="7">
    <location>
        <begin position="45"/>
        <end position="69"/>
    </location>
</feature>
<feature type="transmembrane region" description="Helical" evidence="7">
    <location>
        <begin position="246"/>
        <end position="266"/>
    </location>
</feature>
<protein>
    <submittedName>
        <fullName evidence="9">MFS transporter</fullName>
    </submittedName>
</protein>
<evidence type="ECO:0000256" key="6">
    <source>
        <dbReference type="ARBA" id="ARBA00023136"/>
    </source>
</evidence>
<dbReference type="Gene3D" id="1.20.1250.20">
    <property type="entry name" value="MFS general substrate transporter like domains"/>
    <property type="match status" value="1"/>
</dbReference>
<dbReference type="Pfam" id="PF07690">
    <property type="entry name" value="MFS_1"/>
    <property type="match status" value="1"/>
</dbReference>
<feature type="transmembrane region" description="Helical" evidence="7">
    <location>
        <begin position="305"/>
        <end position="325"/>
    </location>
</feature>
<feature type="transmembrane region" description="Helical" evidence="7">
    <location>
        <begin position="331"/>
        <end position="350"/>
    </location>
</feature>
<evidence type="ECO:0000256" key="3">
    <source>
        <dbReference type="ARBA" id="ARBA00022475"/>
    </source>
</evidence>
<dbReference type="EMBL" id="CP021111">
    <property type="protein sequence ID" value="ARP94196.1"/>
    <property type="molecule type" value="Genomic_DNA"/>
</dbReference>
<evidence type="ECO:0000256" key="2">
    <source>
        <dbReference type="ARBA" id="ARBA00022448"/>
    </source>
</evidence>
<dbReference type="PANTHER" id="PTHR23517">
    <property type="entry name" value="RESISTANCE PROTEIN MDTM, PUTATIVE-RELATED-RELATED"/>
    <property type="match status" value="1"/>
</dbReference>
<evidence type="ECO:0000256" key="4">
    <source>
        <dbReference type="ARBA" id="ARBA00022692"/>
    </source>
</evidence>
<feature type="transmembrane region" description="Helical" evidence="7">
    <location>
        <begin position="110"/>
        <end position="128"/>
    </location>
</feature>
<accession>A0A1W6Z9X6</accession>
<dbReference type="PROSITE" id="PS50850">
    <property type="entry name" value="MFS"/>
    <property type="match status" value="1"/>
</dbReference>
<dbReference type="Proteomes" id="UP000194161">
    <property type="component" value="Chromosome"/>
</dbReference>
<dbReference type="InterPro" id="IPR011701">
    <property type="entry name" value="MFS"/>
</dbReference>
<dbReference type="InterPro" id="IPR020846">
    <property type="entry name" value="MFS_dom"/>
</dbReference>
<feature type="transmembrane region" description="Helical" evidence="7">
    <location>
        <begin position="399"/>
        <end position="417"/>
    </location>
</feature>
<sequence>MSFTPWRVESYFTSPTIMLAIMNSHPDTAIPGDSGRRRLSHKAAFALKASIVMSFLAASTVPSPLYAIWREQLGFSALTLTLVFSCYAFALLSALLVFGGISDFLGRRSVLLAAIALDAGAMLLFYNAESVGWLFAARVLQGVATGVATATLSAGLLDLHREHGALVNAVSPMLGMGVGAVGTGMLVTWAPSPTKLAFLLLIIVFVVQGAAAWFLPETVARRAGAWKSLKPSIALPAQARGTMWRILPYNTAAWALGGLFLSLGPTLLRSATHQQSPLLGSLMIAVLVFCGAVGVVLARTRQPRHASIVGAHALLAGLVVMLGGILSHSAIAMFAGTAISGVGFGAGFISSVRRLVPLAEGHERAALMSSFYVFSYLAFSVPAIIVGLVTGWAGLVPTTMGYAALLAMLTLIAIVAMKREARLTASQ</sequence>
<evidence type="ECO:0000259" key="8">
    <source>
        <dbReference type="PROSITE" id="PS50850"/>
    </source>
</evidence>
<evidence type="ECO:0000313" key="9">
    <source>
        <dbReference type="EMBL" id="ARP94196.1"/>
    </source>
</evidence>
<evidence type="ECO:0000256" key="7">
    <source>
        <dbReference type="SAM" id="Phobius"/>
    </source>
</evidence>
<organism evidence="9 10">
    <name type="scientific">Bordetella genomosp. 13</name>
    <dbReference type="NCBI Taxonomy" id="463040"/>
    <lineage>
        <taxon>Bacteria</taxon>
        <taxon>Pseudomonadati</taxon>
        <taxon>Pseudomonadota</taxon>
        <taxon>Betaproteobacteria</taxon>
        <taxon>Burkholderiales</taxon>
        <taxon>Alcaligenaceae</taxon>
        <taxon>Bordetella</taxon>
    </lineage>
</organism>
<dbReference type="InterPro" id="IPR036259">
    <property type="entry name" value="MFS_trans_sf"/>
</dbReference>
<evidence type="ECO:0000256" key="1">
    <source>
        <dbReference type="ARBA" id="ARBA00004651"/>
    </source>
</evidence>
<gene>
    <name evidence="9" type="ORF">CAL15_07260</name>
</gene>
<keyword evidence="6 7" id="KW-0472">Membrane</keyword>
<dbReference type="InterPro" id="IPR050171">
    <property type="entry name" value="MFS_Transporters"/>
</dbReference>
<keyword evidence="10" id="KW-1185">Reference proteome</keyword>
<keyword evidence="3" id="KW-1003">Cell membrane</keyword>
<feature type="transmembrane region" description="Helical" evidence="7">
    <location>
        <begin position="75"/>
        <end position="98"/>
    </location>
</feature>
<evidence type="ECO:0000313" key="10">
    <source>
        <dbReference type="Proteomes" id="UP000194161"/>
    </source>
</evidence>
<feature type="transmembrane region" description="Helical" evidence="7">
    <location>
        <begin position="278"/>
        <end position="298"/>
    </location>
</feature>
<keyword evidence="2" id="KW-0813">Transport</keyword>
<proteinExistence type="predicted"/>
<keyword evidence="4 7" id="KW-0812">Transmembrane</keyword>
<name>A0A1W6Z9X6_9BORD</name>
<dbReference type="GO" id="GO:0005886">
    <property type="term" value="C:plasma membrane"/>
    <property type="evidence" value="ECO:0007669"/>
    <property type="project" value="UniProtKB-SubCell"/>
</dbReference>
<keyword evidence="5 7" id="KW-1133">Transmembrane helix</keyword>
<dbReference type="GO" id="GO:0022857">
    <property type="term" value="F:transmembrane transporter activity"/>
    <property type="evidence" value="ECO:0007669"/>
    <property type="project" value="InterPro"/>
</dbReference>
<reference evidence="9 10" key="1">
    <citation type="submission" date="2017-05" db="EMBL/GenBank/DDBJ databases">
        <title>Complete and WGS of Bordetella genogroups.</title>
        <authorList>
            <person name="Spilker T."/>
            <person name="LiPuma J."/>
        </authorList>
    </citation>
    <scope>NUCLEOTIDE SEQUENCE [LARGE SCALE GENOMIC DNA]</scope>
    <source>
        <strain evidence="9 10">AU7206</strain>
    </source>
</reference>
<feature type="domain" description="Major facilitator superfamily (MFS) profile" evidence="8">
    <location>
        <begin position="43"/>
        <end position="427"/>
    </location>
</feature>
<feature type="transmembrane region" description="Helical" evidence="7">
    <location>
        <begin position="196"/>
        <end position="215"/>
    </location>
</feature>
<dbReference type="AlphaFoldDB" id="A0A1W6Z9X6"/>
<feature type="transmembrane region" description="Helical" evidence="7">
    <location>
        <begin position="169"/>
        <end position="190"/>
    </location>
</feature>
<dbReference type="SUPFAM" id="SSF103473">
    <property type="entry name" value="MFS general substrate transporter"/>
    <property type="match status" value="1"/>
</dbReference>
<dbReference type="KEGG" id="bgm:CAL15_07260"/>
<feature type="transmembrane region" description="Helical" evidence="7">
    <location>
        <begin position="134"/>
        <end position="157"/>
    </location>
</feature>
<comment type="subcellular location">
    <subcellularLocation>
        <location evidence="1">Cell membrane</location>
        <topology evidence="1">Multi-pass membrane protein</topology>
    </subcellularLocation>
</comment>
<feature type="transmembrane region" description="Helical" evidence="7">
    <location>
        <begin position="371"/>
        <end position="393"/>
    </location>
</feature>